<accession>A0A2B7XMJ2</accession>
<dbReference type="AlphaFoldDB" id="A0A2B7XMJ2"/>
<dbReference type="EMBL" id="PDNB01000051">
    <property type="protein sequence ID" value="PGH12994.1"/>
    <property type="molecule type" value="Genomic_DNA"/>
</dbReference>
<organism evidence="1 2">
    <name type="scientific">Helicocarpus griseus UAMH5409</name>
    <dbReference type="NCBI Taxonomy" id="1447875"/>
    <lineage>
        <taxon>Eukaryota</taxon>
        <taxon>Fungi</taxon>
        <taxon>Dikarya</taxon>
        <taxon>Ascomycota</taxon>
        <taxon>Pezizomycotina</taxon>
        <taxon>Eurotiomycetes</taxon>
        <taxon>Eurotiomycetidae</taxon>
        <taxon>Onygenales</taxon>
        <taxon>Ajellomycetaceae</taxon>
        <taxon>Helicocarpus</taxon>
    </lineage>
</organism>
<evidence type="ECO:0000313" key="2">
    <source>
        <dbReference type="Proteomes" id="UP000223968"/>
    </source>
</evidence>
<dbReference type="Proteomes" id="UP000223968">
    <property type="component" value="Unassembled WGS sequence"/>
</dbReference>
<reference evidence="1 2" key="1">
    <citation type="submission" date="2017-10" db="EMBL/GenBank/DDBJ databases">
        <title>Comparative genomics in systemic dimorphic fungi from Ajellomycetaceae.</title>
        <authorList>
            <person name="Munoz J.F."/>
            <person name="Mcewen J.G."/>
            <person name="Clay O.K."/>
            <person name="Cuomo C.A."/>
        </authorList>
    </citation>
    <scope>NUCLEOTIDE SEQUENCE [LARGE SCALE GENOMIC DNA]</scope>
    <source>
        <strain evidence="1 2">UAMH5409</strain>
    </source>
</reference>
<dbReference type="OrthoDB" id="4192220at2759"/>
<name>A0A2B7XMJ2_9EURO</name>
<gene>
    <name evidence="1" type="ORF">AJ79_03967</name>
</gene>
<dbReference type="STRING" id="1447875.A0A2B7XMJ2"/>
<evidence type="ECO:0000313" key="1">
    <source>
        <dbReference type="EMBL" id="PGH12994.1"/>
    </source>
</evidence>
<comment type="caution">
    <text evidence="1">The sequence shown here is derived from an EMBL/GenBank/DDBJ whole genome shotgun (WGS) entry which is preliminary data.</text>
</comment>
<keyword evidence="2" id="KW-1185">Reference proteome</keyword>
<sequence>MASAASPAYQSLSASNKALLENEAILKGTLLRLRESTSINDFVPCLLVCKKWYTLAITILRVVVVLKRHSLVRFLNTHRLLQSPRPCAIQSLTLLLKVGEVDSHTTSSWALDRLLKNVSSVIAKDMQTLRIFSLWIEGQTPGVAEAQQKQNSDDIDVDAIAVEPGFPAVALTLLLKSLPTTCRGLEIDTSGLEVYAGSDHLCPQLSKLLPQLTHLRLRVRQLCPGFIDLPVRSSCQKCPGGLQPPLCPNLRSLVINMELSSVAQGRTRRCSPYTSMAGEDACTDDLHTELSHHLLVGLTSKNCFPVSERIEIHSPITLDVSPWHHMRRTDIKKRITEVSSFIPLPGYIQGAWRRGTHRCSRSGTEIMIFPWDSHSREHTENVWTSTSEGASLPAGACSQTLSVFDNNDYRLVWQQQEEKSRYQHCLPSYIIEMTRRWKSDQGGAALQPQHPLHDELGALSESDLLTQTYKTLGAIPYKEFPFPQVVPLEWYRKQKPLGHPDFGRVGEGCCADR</sequence>
<evidence type="ECO:0008006" key="3">
    <source>
        <dbReference type="Google" id="ProtNLM"/>
    </source>
</evidence>
<proteinExistence type="predicted"/>
<protein>
    <recommendedName>
        <fullName evidence="3">F-box domain-containing protein</fullName>
    </recommendedName>
</protein>